<dbReference type="InterPro" id="IPR016088">
    <property type="entry name" value="Chalcone_isomerase_3-sand"/>
</dbReference>
<dbReference type="OrthoDB" id="9795336at2"/>
<comment type="caution">
    <text evidence="3">The sequence shown here is derived from an EMBL/GenBank/DDBJ whole genome shotgun (WGS) entry which is preliminary data.</text>
</comment>
<evidence type="ECO:0000256" key="1">
    <source>
        <dbReference type="SAM" id="SignalP"/>
    </source>
</evidence>
<dbReference type="Pfam" id="PF16036">
    <property type="entry name" value="Chalcone_3"/>
    <property type="match status" value="1"/>
</dbReference>
<dbReference type="SUPFAM" id="SSF54626">
    <property type="entry name" value="Chalcone isomerase"/>
    <property type="match status" value="1"/>
</dbReference>
<dbReference type="RefSeq" id="WP_071900822.1">
    <property type="nucleotide sequence ID" value="NZ_MPIN01000006.1"/>
</dbReference>
<reference evidence="4" key="1">
    <citation type="submission" date="2016-11" db="EMBL/GenBank/DDBJ databases">
        <authorList>
            <person name="Shukria A."/>
            <person name="Stevens D.C."/>
        </authorList>
    </citation>
    <scope>NUCLEOTIDE SEQUENCE [LARGE SCALE GENOMIC DNA]</scope>
    <source>
        <strain evidence="4">Cbfe23</strain>
    </source>
</reference>
<dbReference type="AlphaFoldDB" id="A0A1L9B7T3"/>
<gene>
    <name evidence="3" type="ORF">BON30_24585</name>
</gene>
<keyword evidence="4" id="KW-1185">Reference proteome</keyword>
<feature type="domain" description="Chalcone isomerase" evidence="2">
    <location>
        <begin position="21"/>
        <end position="184"/>
    </location>
</feature>
<evidence type="ECO:0000313" key="4">
    <source>
        <dbReference type="Proteomes" id="UP000182229"/>
    </source>
</evidence>
<dbReference type="PANTHER" id="PTHR47698:SF2">
    <property type="entry name" value="FATTY-ACID-BINDING PROTEIN 3, CHLOROPLASTIC"/>
    <property type="match status" value="1"/>
</dbReference>
<evidence type="ECO:0000259" key="2">
    <source>
        <dbReference type="Pfam" id="PF16036"/>
    </source>
</evidence>
<evidence type="ECO:0000313" key="3">
    <source>
        <dbReference type="EMBL" id="OJH38316.1"/>
    </source>
</evidence>
<dbReference type="PANTHER" id="PTHR47698">
    <property type="entry name" value="FATTY-ACID-BINDING PROTEIN 3, CHLOROPLASTIC"/>
    <property type="match status" value="1"/>
</dbReference>
<reference evidence="3 4" key="2">
    <citation type="submission" date="2016-12" db="EMBL/GenBank/DDBJ databases">
        <title>Draft Genome Sequence of Cystobacter ferrugineus Strain Cbfe23.</title>
        <authorList>
            <person name="Akbar S."/>
            <person name="Dowd S.E."/>
            <person name="Stevens D.C."/>
        </authorList>
    </citation>
    <scope>NUCLEOTIDE SEQUENCE [LARGE SCALE GENOMIC DNA]</scope>
    <source>
        <strain evidence="3 4">Cbfe23</strain>
    </source>
</reference>
<proteinExistence type="predicted"/>
<organism evidence="3 4">
    <name type="scientific">Cystobacter ferrugineus</name>
    <dbReference type="NCBI Taxonomy" id="83449"/>
    <lineage>
        <taxon>Bacteria</taxon>
        <taxon>Pseudomonadati</taxon>
        <taxon>Myxococcota</taxon>
        <taxon>Myxococcia</taxon>
        <taxon>Myxococcales</taxon>
        <taxon>Cystobacterineae</taxon>
        <taxon>Archangiaceae</taxon>
        <taxon>Cystobacter</taxon>
    </lineage>
</organism>
<keyword evidence="1" id="KW-0732">Signal</keyword>
<sequence>MKNTTLCAVLLTAVLALPAAAKDVAGVAFPDAVSVEGKELKLNGVGLRKKLVFNVYAAGLYLQNPSREGAQAIGSEQIKRVRMSMLRDLDKKTISEAIVDGFKKNAKDKLPSLQQRLDTFTSAIPDLKKGDELLLTYVPGQGTTIESKGGQKISVEGKDFADALFSVWLGNNPVDGSVKDGMLGKE</sequence>
<dbReference type="EMBL" id="MPIN01000006">
    <property type="protein sequence ID" value="OJH38316.1"/>
    <property type="molecule type" value="Genomic_DNA"/>
</dbReference>
<feature type="signal peptide" evidence="1">
    <location>
        <begin position="1"/>
        <end position="21"/>
    </location>
</feature>
<dbReference type="InterPro" id="IPR036298">
    <property type="entry name" value="Chalcone_isomerase_sf"/>
</dbReference>
<feature type="chain" id="PRO_5012318346" description="Chalcone isomerase domain-containing protein" evidence="1">
    <location>
        <begin position="22"/>
        <end position="186"/>
    </location>
</feature>
<dbReference type="InterPro" id="IPR016087">
    <property type="entry name" value="Chalcone_isomerase"/>
</dbReference>
<protein>
    <recommendedName>
        <fullName evidence="2">Chalcone isomerase domain-containing protein</fullName>
    </recommendedName>
</protein>
<dbReference type="STRING" id="83449.BON30_24585"/>
<accession>A0A1L9B7T3</accession>
<name>A0A1L9B7T3_9BACT</name>
<dbReference type="GO" id="GO:0016872">
    <property type="term" value="F:intramolecular lyase activity"/>
    <property type="evidence" value="ECO:0007669"/>
    <property type="project" value="InterPro"/>
</dbReference>
<dbReference type="Proteomes" id="UP000182229">
    <property type="component" value="Unassembled WGS sequence"/>
</dbReference>
<dbReference type="Gene3D" id="3.50.70.10">
    <property type="match status" value="1"/>
</dbReference>